<accession>A0ABP3Y2B3</accession>
<dbReference type="RefSeq" id="WP_343787455.1">
    <property type="nucleotide sequence ID" value="NZ_BAAAFH010000011.1"/>
</dbReference>
<proteinExistence type="predicted"/>
<organism evidence="1 2">
    <name type="scientific">Wandonia haliotis</name>
    <dbReference type="NCBI Taxonomy" id="574963"/>
    <lineage>
        <taxon>Bacteria</taxon>
        <taxon>Pseudomonadati</taxon>
        <taxon>Bacteroidota</taxon>
        <taxon>Flavobacteriia</taxon>
        <taxon>Flavobacteriales</taxon>
        <taxon>Crocinitomicaceae</taxon>
        <taxon>Wandonia</taxon>
    </lineage>
</organism>
<dbReference type="EMBL" id="BAAAFH010000011">
    <property type="protein sequence ID" value="GAA0875698.1"/>
    <property type="molecule type" value="Genomic_DNA"/>
</dbReference>
<protein>
    <recommendedName>
        <fullName evidence="3">Baseplate protein J-like domain-containing protein</fullName>
    </recommendedName>
</protein>
<gene>
    <name evidence="1" type="ORF">GCM10009118_21070</name>
</gene>
<reference evidence="2" key="1">
    <citation type="journal article" date="2019" name="Int. J. Syst. Evol. Microbiol.">
        <title>The Global Catalogue of Microorganisms (GCM) 10K type strain sequencing project: providing services to taxonomists for standard genome sequencing and annotation.</title>
        <authorList>
            <consortium name="The Broad Institute Genomics Platform"/>
            <consortium name="The Broad Institute Genome Sequencing Center for Infectious Disease"/>
            <person name="Wu L."/>
            <person name="Ma J."/>
        </authorList>
    </citation>
    <scope>NUCLEOTIDE SEQUENCE [LARGE SCALE GENOMIC DNA]</scope>
    <source>
        <strain evidence="2">JCM 16083</strain>
    </source>
</reference>
<name>A0ABP3Y2B3_9FLAO</name>
<dbReference type="Proteomes" id="UP001501126">
    <property type="component" value="Unassembled WGS sequence"/>
</dbReference>
<comment type="caution">
    <text evidence="1">The sequence shown here is derived from an EMBL/GenBank/DDBJ whole genome shotgun (WGS) entry which is preliminary data.</text>
</comment>
<evidence type="ECO:0000313" key="2">
    <source>
        <dbReference type="Proteomes" id="UP001501126"/>
    </source>
</evidence>
<sequence>MAESITISTEQPEIESMQYAFLREEGLRYLERLSGKLWTDYNLSDPGVTILEVLSYAITDLGYRTTYSVPDILAQHPRSAWLKNFYSAREILPMNPVTFNDFRKVLIDVEVETPSDKLCPVAGVKNAWIQMVPVNEIPVYTNYSENKLSYEPENPAQPDQINIRPLYDVLLELGTCDYLGDLNENTIERSIRVFDCGAVGFDVNLCGVRIFVYAEFPRWDNQNIDWNDPEAIGSAISNFRMSFEGLPSGYRVEEYRIEGDEVLVVITRNNEIVNTTCIQEQLNTLLFDTNNPESFVNSYQRKVKKVLQIVKEVRRKLMASRNLCEDFIRISALKVEEIAVCGDIVISPDAVVEEVEANILFAIRQFLSPTVYFYTLEEMFDKGYRSEEIFEGPRLQHGFIDDKELINSGIRESIHVSDLIQIIMDTPGVEAVRGLQIANIPLDNTEGIKSQSVKWCLKLAFNKNYVPRLSVNRSNFTFLKDELPYSADSEEVNALLENQIREERPQKLHNVLLDIPVPKGTYRDLSGYESIQEDFPLVYGVGSEGLPAGMTELRKAQTKQLKGFLLFFDQLLADYLSQLSNIGELFSMNGERNENGEFVIDKTYYSQSLQGIVPDIEDVLIDPLEYPEYLQGITEGKRGFDTRRNRFLNHLMARFGEQFTDYALLVYKISGKKSSTELLVDKLNFLDQYPEISGGRFTAFNYESPCEIWSVDNVPGVERRVELLSGIDTSEGVNLSFSPEFQIIISPVDPLRFSYKITLSGNEIFSVTDYLTEADTNQAIEKLIVNGVDQTRYTIVEEEGTYRIAILCRDGEILAWSDEFATAPDPNTFGLFVNEAITIFSAQYYDNPESNRNNLLSPFFNYYNIGSISADMAPDPPRYLLNYTVNHFPEGSTDNFPILRGPYIGYGKCKSSAGILVVDTVNSGVTVRGDLSQYLEIGDVVIISDSADNNGEYTIETITINEPTPGAFETVITFTAAPVLQDTLPRGVVLYNTQNESELVDIGTNSIDHSLFDLSERATYRYNYRFSDFDPQAPEPYYFHVVDSCGEVIGTSEMFDFNTDLAEAIENPNDFSGTAVIKIIGSTENDGTYTVDTAEALGAQIAITVQEIIPGMQVDGTVFFEEKGFTISSANKKRKQFEINGENLALKLFIGDVFSIVGATDNNGEYTIQDILYNPVNDRTTIWVNEIINDDSGNLGELDYSKELTITRIEDATSIVYVTGGADEFAVQQMIRFMKSAFFSHEGMHMVEHILLRPKNNQKEFFPFGVNVPGLETGLTTNGNLRFRKKLEITGIDAVLNTVLVQGDVTAEFTPIQKIWINNSDNGVNDKEFDVLNASFTGTETALKLYQPIPDPGVNNAGRIEYYTSISVTAVTTNTSCIVNEDVDAFVPGYPLEITGSEDGLNDGIYQTGLLTGDAVETTIEITERQVHVEDRLLAVNLDADCTSCKTDDPYSFILTVVLPSWQGRFSNQNFRAFFDRTFRLECPAHIVPNICWIDYPQMKRFEKAYKKWLVENSKENKNTLSLNKALADLIEVIDGLRSVYPKGLLHDCDIEDTIGENTIVLDRTSLGTN</sequence>
<evidence type="ECO:0000313" key="1">
    <source>
        <dbReference type="EMBL" id="GAA0875698.1"/>
    </source>
</evidence>
<evidence type="ECO:0008006" key="3">
    <source>
        <dbReference type="Google" id="ProtNLM"/>
    </source>
</evidence>
<keyword evidence="2" id="KW-1185">Reference proteome</keyword>